<dbReference type="KEGG" id="dmm:dnm_041450"/>
<name>A0A975BN72_9BACT</name>
<protein>
    <submittedName>
        <fullName evidence="1">Uncharacterized protein</fullName>
    </submittedName>
</protein>
<reference evidence="1" key="1">
    <citation type="journal article" date="2021" name="Microb. Physiol.">
        <title>Proteogenomic Insights into the Physiology of Marine, Sulfate-Reducing, Filamentous Desulfonema limicola and Desulfonema magnum.</title>
        <authorList>
            <person name="Schnaars V."/>
            <person name="Wohlbrand L."/>
            <person name="Scheve S."/>
            <person name="Hinrichs C."/>
            <person name="Reinhardt R."/>
            <person name="Rabus R."/>
        </authorList>
    </citation>
    <scope>NUCLEOTIDE SEQUENCE</scope>
    <source>
        <strain evidence="1">4be13</strain>
    </source>
</reference>
<dbReference type="EMBL" id="CP061800">
    <property type="protein sequence ID" value="QTA88104.1"/>
    <property type="molecule type" value="Genomic_DNA"/>
</dbReference>
<sequence>MRGVTLSPNVILRFHQMLTEKPAYERCHFIAKRHPEISADADRKASL</sequence>
<dbReference type="Proteomes" id="UP000663722">
    <property type="component" value="Chromosome"/>
</dbReference>
<accession>A0A975BN72</accession>
<proteinExistence type="predicted"/>
<dbReference type="AlphaFoldDB" id="A0A975BN72"/>
<evidence type="ECO:0000313" key="1">
    <source>
        <dbReference type="EMBL" id="QTA88104.1"/>
    </source>
</evidence>
<organism evidence="1 2">
    <name type="scientific">Desulfonema magnum</name>
    <dbReference type="NCBI Taxonomy" id="45655"/>
    <lineage>
        <taxon>Bacteria</taxon>
        <taxon>Pseudomonadati</taxon>
        <taxon>Thermodesulfobacteriota</taxon>
        <taxon>Desulfobacteria</taxon>
        <taxon>Desulfobacterales</taxon>
        <taxon>Desulfococcaceae</taxon>
        <taxon>Desulfonema</taxon>
    </lineage>
</organism>
<keyword evidence="2" id="KW-1185">Reference proteome</keyword>
<evidence type="ECO:0000313" key="2">
    <source>
        <dbReference type="Proteomes" id="UP000663722"/>
    </source>
</evidence>
<gene>
    <name evidence="1" type="ORF">dnm_041450</name>
</gene>